<proteinExistence type="predicted"/>
<sequence length="77" mass="8163">MLTNAVCLVAIGYGIGACLSCWRRLRFREGAVILALCAVVAAYCAPVVGKEMPTVESVNKWIYGPVSGYALKKLGIG</sequence>
<evidence type="ECO:0000313" key="3">
    <source>
        <dbReference type="Proteomes" id="UP001153404"/>
    </source>
</evidence>
<keyword evidence="3" id="KW-1185">Reference proteome</keyword>
<feature type="transmembrane region" description="Helical" evidence="1">
    <location>
        <begin position="30"/>
        <end position="49"/>
    </location>
</feature>
<keyword evidence="1" id="KW-0812">Transmembrane</keyword>
<gene>
    <name evidence="2" type="ORF">OMP40_05875</name>
</gene>
<evidence type="ECO:0000256" key="1">
    <source>
        <dbReference type="SAM" id="Phobius"/>
    </source>
</evidence>
<protein>
    <submittedName>
        <fullName evidence="2">Uncharacterized protein</fullName>
    </submittedName>
</protein>
<keyword evidence="1" id="KW-0472">Membrane</keyword>
<dbReference type="AlphaFoldDB" id="A0A9X4KQD9"/>
<dbReference type="EMBL" id="JAPDIA010000003">
    <property type="protein sequence ID" value="MDG0808965.1"/>
    <property type="molecule type" value="Genomic_DNA"/>
</dbReference>
<organism evidence="2 3">
    <name type="scientific">Cohnella rhizosphaerae</name>
    <dbReference type="NCBI Taxonomy" id="1457232"/>
    <lineage>
        <taxon>Bacteria</taxon>
        <taxon>Bacillati</taxon>
        <taxon>Bacillota</taxon>
        <taxon>Bacilli</taxon>
        <taxon>Bacillales</taxon>
        <taxon>Paenibacillaceae</taxon>
        <taxon>Cohnella</taxon>
    </lineage>
</organism>
<dbReference type="RefSeq" id="WP_277529959.1">
    <property type="nucleotide sequence ID" value="NZ_JAPDIA010000003.1"/>
</dbReference>
<comment type="caution">
    <text evidence="2">The sequence shown here is derived from an EMBL/GenBank/DDBJ whole genome shotgun (WGS) entry which is preliminary data.</text>
</comment>
<keyword evidence="1" id="KW-1133">Transmembrane helix</keyword>
<name>A0A9X4KQD9_9BACL</name>
<dbReference type="Proteomes" id="UP001153404">
    <property type="component" value="Unassembled WGS sequence"/>
</dbReference>
<evidence type="ECO:0000313" key="2">
    <source>
        <dbReference type="EMBL" id="MDG0808965.1"/>
    </source>
</evidence>
<accession>A0A9X4KQD9</accession>
<reference evidence="2" key="1">
    <citation type="submission" date="2022-10" db="EMBL/GenBank/DDBJ databases">
        <title>Comparative genomic analysis of Cohnella hashimotonis sp. nov., isolated from the International Space Station.</title>
        <authorList>
            <person name="Simpson A."/>
            <person name="Venkateswaran K."/>
        </authorList>
    </citation>
    <scope>NUCLEOTIDE SEQUENCE</scope>
    <source>
        <strain evidence="2">DSM 28161</strain>
    </source>
</reference>